<protein>
    <submittedName>
        <fullName evidence="1">Uncharacterized protein</fullName>
    </submittedName>
</protein>
<organism evidence="1 2">
    <name type="scientific">Platanthera guangdongensis</name>
    <dbReference type="NCBI Taxonomy" id="2320717"/>
    <lineage>
        <taxon>Eukaryota</taxon>
        <taxon>Viridiplantae</taxon>
        <taxon>Streptophyta</taxon>
        <taxon>Embryophyta</taxon>
        <taxon>Tracheophyta</taxon>
        <taxon>Spermatophyta</taxon>
        <taxon>Magnoliopsida</taxon>
        <taxon>Liliopsida</taxon>
        <taxon>Asparagales</taxon>
        <taxon>Orchidaceae</taxon>
        <taxon>Orchidoideae</taxon>
        <taxon>Orchideae</taxon>
        <taxon>Orchidinae</taxon>
        <taxon>Platanthera</taxon>
    </lineage>
</organism>
<dbReference type="Proteomes" id="UP001412067">
    <property type="component" value="Unassembled WGS sequence"/>
</dbReference>
<keyword evidence="2" id="KW-1185">Reference proteome</keyword>
<evidence type="ECO:0000313" key="2">
    <source>
        <dbReference type="Proteomes" id="UP001412067"/>
    </source>
</evidence>
<dbReference type="EMBL" id="JBBWWR010000005">
    <property type="protein sequence ID" value="KAK8967250.1"/>
    <property type="molecule type" value="Genomic_DNA"/>
</dbReference>
<proteinExistence type="predicted"/>
<reference evidence="1 2" key="1">
    <citation type="journal article" date="2022" name="Nat. Plants">
        <title>Genomes of leafy and leafless Platanthera orchids illuminate the evolution of mycoheterotrophy.</title>
        <authorList>
            <person name="Li M.H."/>
            <person name="Liu K.W."/>
            <person name="Li Z."/>
            <person name="Lu H.C."/>
            <person name="Ye Q.L."/>
            <person name="Zhang D."/>
            <person name="Wang J.Y."/>
            <person name="Li Y.F."/>
            <person name="Zhong Z.M."/>
            <person name="Liu X."/>
            <person name="Yu X."/>
            <person name="Liu D.K."/>
            <person name="Tu X.D."/>
            <person name="Liu B."/>
            <person name="Hao Y."/>
            <person name="Liao X.Y."/>
            <person name="Jiang Y.T."/>
            <person name="Sun W.H."/>
            <person name="Chen J."/>
            <person name="Chen Y.Q."/>
            <person name="Ai Y."/>
            <person name="Zhai J.W."/>
            <person name="Wu S.S."/>
            <person name="Zhou Z."/>
            <person name="Hsiao Y.Y."/>
            <person name="Wu W.L."/>
            <person name="Chen Y.Y."/>
            <person name="Lin Y.F."/>
            <person name="Hsu J.L."/>
            <person name="Li C.Y."/>
            <person name="Wang Z.W."/>
            <person name="Zhao X."/>
            <person name="Zhong W.Y."/>
            <person name="Ma X.K."/>
            <person name="Ma L."/>
            <person name="Huang J."/>
            <person name="Chen G.Z."/>
            <person name="Huang M.Z."/>
            <person name="Huang L."/>
            <person name="Peng D.H."/>
            <person name="Luo Y.B."/>
            <person name="Zou S.Q."/>
            <person name="Chen S.P."/>
            <person name="Lan S."/>
            <person name="Tsai W.C."/>
            <person name="Van de Peer Y."/>
            <person name="Liu Z.J."/>
        </authorList>
    </citation>
    <scope>NUCLEOTIDE SEQUENCE [LARGE SCALE GENOMIC DNA]</scope>
    <source>
        <strain evidence="1">Lor288</strain>
    </source>
</reference>
<accession>A0ABR2MUW7</accession>
<evidence type="ECO:0000313" key="1">
    <source>
        <dbReference type="EMBL" id="KAK8967250.1"/>
    </source>
</evidence>
<gene>
    <name evidence="1" type="ORF">KSP40_PGU015667</name>
</gene>
<name>A0ABR2MUW7_9ASPA</name>
<comment type="caution">
    <text evidence="1">The sequence shown here is derived from an EMBL/GenBank/DDBJ whole genome shotgun (WGS) entry which is preliminary data.</text>
</comment>
<sequence>MKDSDLRKENTVAAYQDQRTDSHNILTSERSSCSHVPHDLVVGHSPLKIPSLPGVGVCSIHSETALKRAAPIESKETPPSYQKQKIHNWGRYVMLLEDEIGDREKKLGLG</sequence>